<dbReference type="AlphaFoldDB" id="A0A1H8TE68"/>
<dbReference type="Proteomes" id="UP000198582">
    <property type="component" value="Unassembled WGS sequence"/>
</dbReference>
<feature type="transmembrane region" description="Helical" evidence="1">
    <location>
        <begin position="40"/>
        <end position="60"/>
    </location>
</feature>
<organism evidence="2 3">
    <name type="scientific">Amycolatopsis saalfeldensis</name>
    <dbReference type="NCBI Taxonomy" id="394193"/>
    <lineage>
        <taxon>Bacteria</taxon>
        <taxon>Bacillati</taxon>
        <taxon>Actinomycetota</taxon>
        <taxon>Actinomycetes</taxon>
        <taxon>Pseudonocardiales</taxon>
        <taxon>Pseudonocardiaceae</taxon>
        <taxon>Amycolatopsis</taxon>
    </lineage>
</organism>
<keyword evidence="1" id="KW-0812">Transmembrane</keyword>
<dbReference type="STRING" id="394193.SAMN04489732_102580"/>
<evidence type="ECO:0000313" key="3">
    <source>
        <dbReference type="Proteomes" id="UP000198582"/>
    </source>
</evidence>
<keyword evidence="3" id="KW-1185">Reference proteome</keyword>
<sequence>MTDLDGLRAALAEPPAEAFAAVDVARVMRLGRRRRRYRRLASGAAALAAVAAVAGLLAGVQQWRAPAPPAIGAPPAVLPTPPTTSDSRQIGAVIGTGAVDADGEVVLYLRAFEPDRYLPAPEVRPYELVLGHRTPKGVTAEVVAGSPAGVPGFRALTAGRPGRDVPFYGYYAGPARRVTAEAGGLIYTAETAVVDQAGVTVFWFPRKDTKPLAALPALPMNAYDGQGGRLIP</sequence>
<accession>A0A1H8TE68</accession>
<dbReference type="EMBL" id="FOEF01000002">
    <property type="protein sequence ID" value="SEO89400.1"/>
    <property type="molecule type" value="Genomic_DNA"/>
</dbReference>
<gene>
    <name evidence="2" type="ORF">SAMN04489732_102580</name>
</gene>
<proteinExistence type="predicted"/>
<keyword evidence="1" id="KW-1133">Transmembrane helix</keyword>
<keyword evidence="1" id="KW-0472">Membrane</keyword>
<dbReference type="OrthoDB" id="3690121at2"/>
<evidence type="ECO:0000256" key="1">
    <source>
        <dbReference type="SAM" id="Phobius"/>
    </source>
</evidence>
<dbReference type="RefSeq" id="WP_143086141.1">
    <property type="nucleotide sequence ID" value="NZ_FOEF01000002.1"/>
</dbReference>
<evidence type="ECO:0000313" key="2">
    <source>
        <dbReference type="EMBL" id="SEO89400.1"/>
    </source>
</evidence>
<reference evidence="2 3" key="1">
    <citation type="submission" date="2016-10" db="EMBL/GenBank/DDBJ databases">
        <authorList>
            <person name="de Groot N.N."/>
        </authorList>
    </citation>
    <scope>NUCLEOTIDE SEQUENCE [LARGE SCALE GENOMIC DNA]</scope>
    <source>
        <strain evidence="2 3">DSM 44993</strain>
    </source>
</reference>
<name>A0A1H8TE68_9PSEU</name>
<protein>
    <submittedName>
        <fullName evidence="2">Uncharacterized protein</fullName>
    </submittedName>
</protein>